<organism evidence="2 3">
    <name type="scientific">Acrobeloides nanus</name>
    <dbReference type="NCBI Taxonomy" id="290746"/>
    <lineage>
        <taxon>Eukaryota</taxon>
        <taxon>Metazoa</taxon>
        <taxon>Ecdysozoa</taxon>
        <taxon>Nematoda</taxon>
        <taxon>Chromadorea</taxon>
        <taxon>Rhabditida</taxon>
        <taxon>Tylenchina</taxon>
        <taxon>Cephalobomorpha</taxon>
        <taxon>Cephaloboidea</taxon>
        <taxon>Cephalobidae</taxon>
        <taxon>Acrobeloides</taxon>
    </lineage>
</organism>
<sequence>MSMVCSMSNPPTFPTQPPPQQLPWSSPYQHVPLSIAPSTLATNQPYAQYCPSMSTPNIMGTNQFQPSRQPQLLTQQLLNTGQAYTDQEQSLIQTNFSHGSGSQPNFSGASSSNASLTGLDRMDTCTMFDQNTSNL</sequence>
<evidence type="ECO:0000256" key="1">
    <source>
        <dbReference type="SAM" id="MobiDB-lite"/>
    </source>
</evidence>
<feature type="compositionally biased region" description="Pro residues" evidence="1">
    <location>
        <begin position="11"/>
        <end position="21"/>
    </location>
</feature>
<name>A0A914D2K4_9BILA</name>
<dbReference type="AlphaFoldDB" id="A0A914D2K4"/>
<evidence type="ECO:0000313" key="2">
    <source>
        <dbReference type="Proteomes" id="UP000887540"/>
    </source>
</evidence>
<dbReference type="Proteomes" id="UP000887540">
    <property type="component" value="Unplaced"/>
</dbReference>
<dbReference type="WBParaSite" id="ACRNAN_scaffold16892.g13254.t1">
    <property type="protein sequence ID" value="ACRNAN_scaffold16892.g13254.t1"/>
    <property type="gene ID" value="ACRNAN_scaffold16892.g13254"/>
</dbReference>
<evidence type="ECO:0000313" key="3">
    <source>
        <dbReference type="WBParaSite" id="ACRNAN_scaffold16892.g13254.t1"/>
    </source>
</evidence>
<keyword evidence="2" id="KW-1185">Reference proteome</keyword>
<proteinExistence type="predicted"/>
<feature type="region of interest" description="Disordered" evidence="1">
    <location>
        <begin position="1"/>
        <end position="22"/>
    </location>
</feature>
<feature type="region of interest" description="Disordered" evidence="1">
    <location>
        <begin position="95"/>
        <end position="114"/>
    </location>
</feature>
<accession>A0A914D2K4</accession>
<protein>
    <submittedName>
        <fullName evidence="3">Uncharacterized protein</fullName>
    </submittedName>
</protein>
<reference evidence="3" key="1">
    <citation type="submission" date="2022-11" db="UniProtKB">
        <authorList>
            <consortium name="WormBaseParasite"/>
        </authorList>
    </citation>
    <scope>IDENTIFICATION</scope>
</reference>